<dbReference type="GO" id="GO:0016887">
    <property type="term" value="F:ATP hydrolysis activity"/>
    <property type="evidence" value="ECO:0007669"/>
    <property type="project" value="InterPro"/>
</dbReference>
<dbReference type="EMBL" id="CP068602">
    <property type="protein sequence ID" value="QQZ73614.1"/>
    <property type="molecule type" value="Genomic_DNA"/>
</dbReference>
<dbReference type="EMBL" id="CAAGWG010000006">
    <property type="protein sequence ID" value="VGD00751.1"/>
    <property type="molecule type" value="Genomic_DNA"/>
</dbReference>
<gene>
    <name evidence="9" type="ORF">B5L96_21765</name>
    <name evidence="12" type="ORF">BL124_00017600</name>
    <name evidence="10" type="ORF">CP554_10695</name>
    <name evidence="13" type="ORF">EAO17_02385</name>
    <name evidence="8" type="ORF">FME62_01590</name>
    <name evidence="22" type="ORF">FXN67_00320</name>
    <name evidence="11" type="ORF">JMZ77_10875</name>
    <name evidence="6" type="ORF">LS45_14125</name>
    <name evidence="18" type="ORF">NCTC11679_02248</name>
    <name evidence="17" type="ORF">NCTC5051_02305</name>
    <name evidence="16" type="ORF">NCTC5052_01927</name>
    <name evidence="14" type="ORF">NCTC9645_01037</name>
    <name evidence="7" type="ORF">Q6294_09535</name>
    <name evidence="23" type="ORF">SAMEA104567804_02179</name>
    <name evidence="19" type="ORF">SAMEA3649591_03044</name>
    <name evidence="20" type="ORF">SAMEA3649733_00984</name>
    <name evidence="21" type="ORF">SAMEA3720909_02825</name>
    <name evidence="15" type="ORF">SAMEA4364603_01940</name>
    <name evidence="24" type="ORF">SAMEA4873632_01555</name>
</gene>
<dbReference type="Proteomes" id="UP000376235">
    <property type="component" value="Unassembled WGS sequence"/>
</dbReference>
<evidence type="ECO:0000313" key="40">
    <source>
        <dbReference type="Proteomes" id="UP000376235"/>
    </source>
</evidence>
<dbReference type="PROSITE" id="PS50893">
    <property type="entry name" value="ABC_TRANSPORTER_2"/>
    <property type="match status" value="1"/>
</dbReference>
<dbReference type="Proteomes" id="UP000595568">
    <property type="component" value="Chromosome"/>
</dbReference>
<evidence type="ECO:0000313" key="35">
    <source>
        <dbReference type="Proteomes" id="UP000259497"/>
    </source>
</evidence>
<dbReference type="EMBL" id="UGLU01000001">
    <property type="protein sequence ID" value="STU50719.1"/>
    <property type="molecule type" value="Genomic_DNA"/>
</dbReference>
<evidence type="ECO:0000313" key="20">
    <source>
        <dbReference type="EMBL" id="SVS24323.1"/>
    </source>
</evidence>
<keyword evidence="2" id="KW-0813">Transport</keyword>
<dbReference type="Proteomes" id="UP000250675">
    <property type="component" value="Unassembled WGS sequence"/>
</dbReference>
<evidence type="ECO:0000256" key="2">
    <source>
        <dbReference type="ARBA" id="ARBA00022448"/>
    </source>
</evidence>
<feature type="domain" description="ABC transporter" evidence="5">
    <location>
        <begin position="4"/>
        <end position="227"/>
    </location>
</feature>
<dbReference type="InterPro" id="IPR027417">
    <property type="entry name" value="P-loop_NTPase"/>
</dbReference>
<evidence type="ECO:0000313" key="17">
    <source>
        <dbReference type="EMBL" id="STU50719.1"/>
    </source>
</evidence>
<dbReference type="Proteomes" id="UP000255239">
    <property type="component" value="Unassembled WGS sequence"/>
</dbReference>
<dbReference type="EMBL" id="MPYG04000132">
    <property type="protein sequence ID" value="ROG94265.1"/>
    <property type="molecule type" value="Genomic_DNA"/>
</dbReference>
<dbReference type="EMBL" id="VSSY01000001">
    <property type="protein sequence ID" value="TYL82489.1"/>
    <property type="molecule type" value="Genomic_DNA"/>
</dbReference>
<evidence type="ECO:0000313" key="21">
    <source>
        <dbReference type="EMBL" id="SWF72826.1"/>
    </source>
</evidence>
<dbReference type="EMBL" id="UGLJ01000002">
    <property type="protein sequence ID" value="STT93531.1"/>
    <property type="molecule type" value="Genomic_DNA"/>
</dbReference>
<evidence type="ECO:0000313" key="23">
    <source>
        <dbReference type="EMBL" id="VGD00751.1"/>
    </source>
</evidence>
<dbReference type="AlphaFoldDB" id="A0A086IIC1"/>
<evidence type="ECO:0000313" key="6">
    <source>
        <dbReference type="EMBL" id="KII04736.1"/>
    </source>
</evidence>
<accession>A0A086IIC1</accession>
<dbReference type="EMBL" id="UGMG01000001">
    <property type="protein sequence ID" value="STV57084.1"/>
    <property type="molecule type" value="Genomic_DNA"/>
</dbReference>
<dbReference type="Gene3D" id="3.40.50.300">
    <property type="entry name" value="P-loop containing nucleotide triphosphate hydrolases"/>
    <property type="match status" value="1"/>
</dbReference>
<dbReference type="Proteomes" id="UP000322977">
    <property type="component" value="Unassembled WGS sequence"/>
</dbReference>
<evidence type="ECO:0000313" key="36">
    <source>
        <dbReference type="Proteomes" id="UP000275975"/>
    </source>
</evidence>
<protein>
    <submittedName>
        <fullName evidence="6 22">ABC transporter</fullName>
    </submittedName>
    <submittedName>
        <fullName evidence="14">Cobalamin/Fe3+-siderophores ABC transporter ATPase</fullName>
    </submittedName>
</protein>
<dbReference type="EMBL" id="UFEU01000004">
    <property type="protein sequence ID" value="SSK29097.1"/>
    <property type="molecule type" value="Genomic_DNA"/>
</dbReference>
<organism evidence="22 39">
    <name type="scientific">Klebsiella pneumoniae</name>
    <dbReference type="NCBI Taxonomy" id="573"/>
    <lineage>
        <taxon>Bacteria</taxon>
        <taxon>Pseudomonadati</taxon>
        <taxon>Pseudomonadota</taxon>
        <taxon>Gammaproteobacteria</taxon>
        <taxon>Enterobacterales</taxon>
        <taxon>Enterobacteriaceae</taxon>
        <taxon>Klebsiella/Raoultella group</taxon>
        <taxon>Klebsiella</taxon>
        <taxon>Klebsiella pneumoniae complex</taxon>
    </lineage>
</organism>
<accession>A0A0J2JV05</accession>
<evidence type="ECO:0000313" key="30">
    <source>
        <dbReference type="Proteomes" id="UP000254103"/>
    </source>
</evidence>
<reference evidence="9 26" key="2">
    <citation type="submission" date="2017-03" db="EMBL/GenBank/DDBJ databases">
        <authorList>
            <person name="Fouts D."/>
            <person name="Stalin M.J."/>
            <person name="Chen L."/>
            <person name="Wright M."/>
            <person name="Sutton G."/>
            <person name="Nguyen K."/>
            <person name="Vanduin D."/>
            <person name="Rojas L."/>
            <person name="Hujer A."/>
            <person name="Hujer K."/>
            <person name="Bonomo R."/>
            <person name="Kreiswirth B."/>
            <person name="Adams M."/>
        </authorList>
    </citation>
    <scope>NUCLEOTIDE SEQUENCE [LARGE SCALE GENOMIC DNA]</scope>
    <source>
        <strain evidence="9 26">39383</strain>
    </source>
</reference>
<comment type="similarity">
    <text evidence="1">Belongs to the ABC transporter superfamily.</text>
</comment>
<evidence type="ECO:0000313" key="11">
    <source>
        <dbReference type="EMBL" id="QQZ73614.1"/>
    </source>
</evidence>
<reference evidence="7" key="12">
    <citation type="submission" date="2023-07" db="EMBL/GenBank/DDBJ databases">
        <authorList>
            <person name="Peng Z."/>
        </authorList>
    </citation>
    <scope>NUCLEOTIDE SEQUENCE</scope>
    <source>
        <strain evidence="7">KP219</strain>
    </source>
</reference>
<dbReference type="Proteomes" id="UP000196447">
    <property type="component" value="Unassembled WGS sequence"/>
</dbReference>
<dbReference type="Proteomes" id="UP000254103">
    <property type="component" value="Unassembled WGS sequence"/>
</dbReference>
<dbReference type="SUPFAM" id="SSF52540">
    <property type="entry name" value="P-loop containing nucleoside triphosphate hydrolases"/>
    <property type="match status" value="1"/>
</dbReference>
<evidence type="ECO:0000313" key="41">
    <source>
        <dbReference type="Proteomes" id="UP000468995"/>
    </source>
</evidence>
<evidence type="ECO:0000313" key="27">
    <source>
        <dbReference type="Proteomes" id="UP000245817"/>
    </source>
</evidence>
<dbReference type="Pfam" id="PF00005">
    <property type="entry name" value="ABC_tran"/>
    <property type="match status" value="1"/>
</dbReference>
<keyword evidence="3" id="KW-0547">Nucleotide-binding</keyword>
<evidence type="ECO:0000313" key="10">
    <source>
        <dbReference type="EMBL" id="PVU62668.1"/>
    </source>
</evidence>
<keyword evidence="4 22" id="KW-0067">ATP-binding</keyword>
<reference evidence="11 42" key="11">
    <citation type="submission" date="2021-01" db="EMBL/GenBank/DDBJ databases">
        <title>Genome sequencing of apramycin resistant K. pneumoniae.</title>
        <authorList>
            <person name="Chen L."/>
            <person name="Kreiswirth B."/>
        </authorList>
    </citation>
    <scope>NUCLEOTIDE SEQUENCE [LARGE SCALE GENOMIC DNA]</scope>
    <source>
        <strain evidence="11 42">59493</strain>
    </source>
</reference>
<evidence type="ECO:0000313" key="22">
    <source>
        <dbReference type="EMBL" id="TYL82489.1"/>
    </source>
</evidence>
<dbReference type="EMBL" id="JRRF01000011">
    <property type="protein sequence ID" value="KII04736.1"/>
    <property type="molecule type" value="Genomic_DNA"/>
</dbReference>
<reference evidence="28 30" key="4">
    <citation type="submission" date="2018-06" db="EMBL/GenBank/DDBJ databases">
        <authorList>
            <consortium name="Pathogen Informatics"/>
            <person name="Doyle S."/>
        </authorList>
    </citation>
    <scope>NUCLEOTIDE SEQUENCE [LARGE SCALE GENOMIC DNA]</scope>
    <source>
        <strain evidence="18 32">NCTC11679</strain>
        <strain evidence="17 31">NCTC5051</strain>
        <strain evidence="16 30">NCTC5052</strain>
        <strain evidence="14 28">NCTC9645</strain>
    </source>
</reference>
<dbReference type="Proteomes" id="UP000259497">
    <property type="component" value="Unassembled WGS sequence"/>
</dbReference>
<dbReference type="KEGG" id="kpne:KU54_010795"/>
<evidence type="ECO:0000259" key="5">
    <source>
        <dbReference type="PROSITE" id="PS50893"/>
    </source>
</evidence>
<reference evidence="22 39" key="10">
    <citation type="submission" date="2019-08" db="EMBL/GenBank/DDBJ databases">
        <title>Phenotypic and genetic characterization of extended-spectrum b-lactamase-producing hypermucoviscous Klebsiella pneumoniae from Chile.</title>
        <authorList>
            <person name="Morales-Leon F."/>
            <person name="Caro C."/>
            <person name="Opazo-Capurro A."/>
            <person name="Lincopan N."/>
            <person name="Dominguez-Yevenes M."/>
            <person name="Lima C."/>
            <person name="Bello-Toledo H."/>
            <person name="Gonzalez-Rocha G."/>
        </authorList>
    </citation>
    <scope>NUCLEOTIDE SEQUENCE [LARGE SCALE GENOMIC DNA]</scope>
    <source>
        <strain evidence="22 39">UCO-494</strain>
    </source>
</reference>
<evidence type="ECO:0000313" key="14">
    <source>
        <dbReference type="EMBL" id="SQC12821.1"/>
    </source>
</evidence>
<dbReference type="InterPro" id="IPR003439">
    <property type="entry name" value="ABC_transporter-like_ATP-bd"/>
</dbReference>
<evidence type="ECO:0000313" key="26">
    <source>
        <dbReference type="Proteomes" id="UP000196447"/>
    </source>
</evidence>
<evidence type="ECO:0000313" key="38">
    <source>
        <dbReference type="Proteomes" id="UP000294876"/>
    </source>
</evidence>
<reference evidence="6 25" key="1">
    <citation type="submission" date="2014-10" db="EMBL/GenBank/DDBJ databases">
        <title>Plasmid movement, recombination, and chromosomal integration amongst multidrug resistant commensal Escherichia coli clones within a single commercial turkey flock.</title>
        <authorList>
            <person name="Lang K."/>
            <person name="Dorn K."/>
            <person name="Danzeisen J."/>
            <person name="Johnson T."/>
        </authorList>
    </citation>
    <scope>NUCLEOTIDE SEQUENCE [LARGE SCALE GENOMIC DNA]</scope>
    <source>
        <strain evidence="6 25">UMNturkey9</strain>
    </source>
</reference>
<dbReference type="PANTHER" id="PTHR42734:SF6">
    <property type="entry name" value="MOLYBDATE IMPORT ATP-BINDING PROTEIN MOLC"/>
    <property type="match status" value="1"/>
</dbReference>
<evidence type="ECO:0000313" key="24">
    <source>
        <dbReference type="EMBL" id="VGK77737.1"/>
    </source>
</evidence>
<dbReference type="RefSeq" id="WP_004151841.1">
    <property type="nucleotide sequence ID" value="NZ_AP021880.1"/>
</dbReference>
<reference evidence="12 37" key="5">
    <citation type="submission" date="2018-10" db="EMBL/GenBank/DDBJ databases">
        <authorList>
            <person name="Vanduin D."/>
            <person name="Fouts D."/>
            <person name="Wright M."/>
            <person name="Sutton G."/>
            <person name="Nguyen K."/>
            <person name="Kreiswirth B."/>
            <person name="Chen L."/>
            <person name="Rojas L."/>
            <person name="Hujer A."/>
            <person name="Hujer K."/>
            <person name="Bonomo R."/>
            <person name="Adams M."/>
        </authorList>
    </citation>
    <scope>NUCLEOTIDE SEQUENCE [LARGE SCALE GENOMIC DNA]</scope>
    <source>
        <strain evidence="12 37">CRK0165</strain>
    </source>
</reference>
<reference evidence="8 41" key="9">
    <citation type="submission" date="2019-07" db="EMBL/GenBank/DDBJ databases">
        <title>Genome sequence of OXA-232-producing Klebsiella pneumoniae ST23 from septicemic neonate.</title>
        <authorList>
            <person name="Mukherjee S."/>
            <person name="Naha S."/>
            <person name="Bhadury P."/>
            <person name="Basu S."/>
        </authorList>
    </citation>
    <scope>NUCLEOTIDE SEQUENCE [LARGE SCALE GENOMIC DNA]</scope>
    <source>
        <strain evidence="8 41">EN5275</strain>
    </source>
</reference>
<dbReference type="Proteomes" id="UP000468995">
    <property type="component" value="Unassembled WGS sequence"/>
</dbReference>
<dbReference type="InterPro" id="IPR017871">
    <property type="entry name" value="ABC_transporter-like_CS"/>
</dbReference>
<evidence type="ECO:0000313" key="29">
    <source>
        <dbReference type="Proteomes" id="UP000252603"/>
    </source>
</evidence>
<dbReference type="Proteomes" id="UP000252603">
    <property type="component" value="Unassembled WGS sequence"/>
</dbReference>
<dbReference type="EMBL" id="UASO01000003">
    <property type="protein sequence ID" value="SQC12821.1"/>
    <property type="molecule type" value="Genomic_DNA"/>
</dbReference>
<dbReference type="PANTHER" id="PTHR42734">
    <property type="entry name" value="METAL TRANSPORT SYSTEM ATP-BINDING PROTEIN TM_0124-RELATED"/>
    <property type="match status" value="1"/>
</dbReference>
<proteinExistence type="inferred from homology"/>
<dbReference type="EMBL" id="JAUUIA010000006">
    <property type="protein sequence ID" value="MDP0967285.1"/>
    <property type="molecule type" value="Genomic_DNA"/>
</dbReference>
<evidence type="ECO:0000256" key="1">
    <source>
        <dbReference type="ARBA" id="ARBA00005417"/>
    </source>
</evidence>
<dbReference type="EMBL" id="UIXM01000002">
    <property type="protein sequence ID" value="SVS24323.1"/>
    <property type="molecule type" value="Genomic_DNA"/>
</dbReference>
<dbReference type="EMBL" id="UIUC01000011">
    <property type="protein sequence ID" value="SVN64948.1"/>
    <property type="molecule type" value="Genomic_DNA"/>
</dbReference>
<dbReference type="InterPro" id="IPR050153">
    <property type="entry name" value="Metal_Ion_Import_ABC"/>
</dbReference>
<dbReference type="Proteomes" id="UP000259364">
    <property type="component" value="Unassembled WGS sequence"/>
</dbReference>
<dbReference type="EMBL" id="VINI01000001">
    <property type="protein sequence ID" value="MSS29494.1"/>
    <property type="molecule type" value="Genomic_DNA"/>
</dbReference>
<evidence type="ECO:0000313" key="25">
    <source>
        <dbReference type="Proteomes" id="UP000031820"/>
    </source>
</evidence>
<dbReference type="EMBL" id="RDAM01000001">
    <property type="protein sequence ID" value="RRF05160.1"/>
    <property type="molecule type" value="Genomic_DNA"/>
</dbReference>
<dbReference type="Proteomes" id="UP000294876">
    <property type="component" value="Unassembled WGS sequence"/>
</dbReference>
<evidence type="ECO:0000313" key="37">
    <source>
        <dbReference type="Proteomes" id="UP000283322"/>
    </source>
</evidence>
<reference evidence="38 40" key="8">
    <citation type="submission" date="2019-03" db="EMBL/GenBank/DDBJ databases">
        <authorList>
            <consortium name="Pathogen Informatics"/>
        </authorList>
    </citation>
    <scope>NUCLEOTIDE SEQUENCE [LARGE SCALE GENOMIC DNA]</scope>
    <source>
        <strain evidence="15 29">4300STDY6470422</strain>
        <strain evidence="23 38">5012STDY7312589</strain>
        <strain evidence="24 40">5012STDY7626430</strain>
        <strain evidence="19 33">EuSCAPE_GR003</strain>
        <strain evidence="20 35">EuSCAPE_GR114</strain>
        <strain evidence="21 34">EuSCAPE_UK014</strain>
    </source>
</reference>
<dbReference type="EMBL" id="UJHH01000012">
    <property type="protein sequence ID" value="SWF72826.1"/>
    <property type="molecule type" value="Genomic_DNA"/>
</dbReference>
<dbReference type="EMBL" id="NDBK01000088">
    <property type="protein sequence ID" value="OVF67713.1"/>
    <property type="molecule type" value="Genomic_DNA"/>
</dbReference>
<dbReference type="GO" id="GO:0005524">
    <property type="term" value="F:ATP binding"/>
    <property type="evidence" value="ECO:0007669"/>
    <property type="project" value="UniProtKB-KW"/>
</dbReference>
<evidence type="ECO:0000313" key="31">
    <source>
        <dbReference type="Proteomes" id="UP000254141"/>
    </source>
</evidence>
<dbReference type="Proteomes" id="UP000254141">
    <property type="component" value="Unassembled WGS sequence"/>
</dbReference>
<dbReference type="Proteomes" id="UP000245817">
    <property type="component" value="Unassembled WGS sequence"/>
</dbReference>
<reference evidence="13" key="6">
    <citation type="submission" date="2018-10" db="EMBL/GenBank/DDBJ databases">
        <authorList>
            <person name="Fan Y."/>
            <person name="Timp W."/>
            <person name="Bergman Y."/>
            <person name="Tamma P."/>
            <person name="Simner P."/>
        </authorList>
    </citation>
    <scope>NUCLEOTIDE SEQUENCE</scope>
    <source>
        <strain evidence="13">KLPN_104</strain>
    </source>
</reference>
<evidence type="ECO:0000313" key="33">
    <source>
        <dbReference type="Proteomes" id="UP000258905"/>
    </source>
</evidence>
<evidence type="ECO:0000313" key="34">
    <source>
        <dbReference type="Proteomes" id="UP000259364"/>
    </source>
</evidence>
<evidence type="ECO:0000256" key="3">
    <source>
        <dbReference type="ARBA" id="ARBA00022741"/>
    </source>
</evidence>
<evidence type="ECO:0000313" key="8">
    <source>
        <dbReference type="EMBL" id="MSS29494.1"/>
    </source>
</evidence>
<evidence type="ECO:0000313" key="42">
    <source>
        <dbReference type="Proteomes" id="UP000595568"/>
    </source>
</evidence>
<sequence length="249" mass="26918">MNSSLSLQALRYGHRQPLFAPLTLACRPGEIWAVLGANGRGKSTLLDTLTGVLPPLGGEMQCEGGVALVPQSFRPAFRWRVSDVVLMGRARHVDLFAQPDEEDARRVEQALAQLGIAALAEDDFGALSGGQQQLVLIARALVSASQNILLDEPCSALDLGNQQVVLQLIGDLAHRQARTVLFTTHDPNHALQVASHTLLLLPEGRWLAGETADVLSETHLRQAYGLPVRLIRHAASAFPLLAPGFTLRR</sequence>
<dbReference type="Proteomes" id="UP000258905">
    <property type="component" value="Unassembled WGS sequence"/>
</dbReference>
<evidence type="ECO:0000313" key="18">
    <source>
        <dbReference type="EMBL" id="STV57084.1"/>
    </source>
</evidence>
<dbReference type="Proteomes" id="UP000031820">
    <property type="component" value="Unassembled WGS sequence"/>
</dbReference>
<evidence type="ECO:0000313" key="39">
    <source>
        <dbReference type="Proteomes" id="UP000322977"/>
    </source>
</evidence>
<reference evidence="10 27" key="3">
    <citation type="submission" date="2017-09" db="EMBL/GenBank/DDBJ databases">
        <title>Molecular Epidemiology of Livestock-Associated Methicillin Resistant Staphylococcus aureus (LA-MRSA) and Extended-Spectrum Beta-Lactamase (ESBL)-Producing Enterobacteriaceae in Pigs and Exposed Workers in Cameroon and South Africa.</title>
        <authorList>
            <person name="Founou L."/>
            <person name="Founou R.C."/>
            <person name="Allam M."/>
            <person name="Ismail A."/>
            <person name="Essack S.Y."/>
        </authorList>
    </citation>
    <scope>NUCLEOTIDE SEQUENCE [LARGE SCALE GENOMIC DNA]</scope>
    <source>
        <strain evidence="10 27">HH516E4IA</strain>
    </source>
</reference>
<evidence type="ECO:0000313" key="15">
    <source>
        <dbReference type="EMBL" id="SSK29097.1"/>
    </source>
</evidence>
<dbReference type="EMBL" id="CAAHCC010000002">
    <property type="protein sequence ID" value="VGK77737.1"/>
    <property type="molecule type" value="Genomic_DNA"/>
</dbReference>
<reference evidence="13 36" key="7">
    <citation type="journal article" date="2019" name="Antimicrob. Agents Chemother.">
        <title>Applying Rapid Whole Genome Sequencing to Predict Phenotypic Antimicrobial Susceptibility Testing Results Among Carbapenem-Resistant Klebsiella pneumoniae Clinical Isolates.</title>
        <authorList>
            <person name="Tamma P.D."/>
            <person name="Fan Y."/>
            <person name="Bergman Y."/>
            <person name="Pertea G."/>
            <person name="Kazmi A."/>
            <person name="Lewis S."/>
            <person name="Carroll K.C."/>
            <person name="Schatz M.C."/>
            <person name="Timp W."/>
            <person name="Simner P.J."/>
        </authorList>
    </citation>
    <scope>NUCLEOTIDE SEQUENCE [LARGE SCALE GENOMIC DNA]</scope>
    <source>
        <strain evidence="13 36">KLPN_104</strain>
    </source>
</reference>
<dbReference type="Proteomes" id="UP000275975">
    <property type="component" value="Unassembled WGS sequence"/>
</dbReference>
<evidence type="ECO:0000313" key="28">
    <source>
        <dbReference type="Proteomes" id="UP000250675"/>
    </source>
</evidence>
<dbReference type="EMBL" id="PCFF01000008">
    <property type="protein sequence ID" value="PVU62668.1"/>
    <property type="molecule type" value="Genomic_DNA"/>
</dbReference>
<evidence type="ECO:0000313" key="12">
    <source>
        <dbReference type="EMBL" id="ROG94265.1"/>
    </source>
</evidence>
<evidence type="ECO:0000313" key="19">
    <source>
        <dbReference type="EMBL" id="SVN64948.1"/>
    </source>
</evidence>
<evidence type="ECO:0000313" key="32">
    <source>
        <dbReference type="Proteomes" id="UP000255239"/>
    </source>
</evidence>
<dbReference type="InterPro" id="IPR003593">
    <property type="entry name" value="AAA+_ATPase"/>
</dbReference>
<evidence type="ECO:0000256" key="4">
    <source>
        <dbReference type="ARBA" id="ARBA00022840"/>
    </source>
</evidence>
<dbReference type="Proteomes" id="UP001244490">
    <property type="component" value="Unassembled WGS sequence"/>
</dbReference>
<evidence type="ECO:0000313" key="13">
    <source>
        <dbReference type="EMBL" id="RRF05160.1"/>
    </source>
</evidence>
<dbReference type="Proteomes" id="UP000283322">
    <property type="component" value="Unassembled WGS sequence"/>
</dbReference>
<dbReference type="SMART" id="SM00382">
    <property type="entry name" value="AAA"/>
    <property type="match status" value="1"/>
</dbReference>
<evidence type="ECO:0000313" key="9">
    <source>
        <dbReference type="EMBL" id="OVF67713.1"/>
    </source>
</evidence>
<evidence type="ECO:0000313" key="7">
    <source>
        <dbReference type="EMBL" id="MDP0967285.1"/>
    </source>
</evidence>
<dbReference type="PROSITE" id="PS00211">
    <property type="entry name" value="ABC_TRANSPORTER_1"/>
    <property type="match status" value="1"/>
</dbReference>
<name>A0A086IIC1_KLEPN</name>
<evidence type="ECO:0000313" key="16">
    <source>
        <dbReference type="EMBL" id="STT93531.1"/>
    </source>
</evidence>